<evidence type="ECO:0000259" key="2">
    <source>
        <dbReference type="PROSITE" id="PS50995"/>
    </source>
</evidence>
<dbReference type="PANTHER" id="PTHR33164">
    <property type="entry name" value="TRANSCRIPTIONAL REGULATOR, MARR FAMILY"/>
    <property type="match status" value="1"/>
</dbReference>
<dbReference type="AlphaFoldDB" id="A0A919PVX9"/>
<proteinExistence type="predicted"/>
<dbReference type="PROSITE" id="PS50995">
    <property type="entry name" value="HTH_MARR_2"/>
    <property type="match status" value="1"/>
</dbReference>
<evidence type="ECO:0000313" key="3">
    <source>
        <dbReference type="EMBL" id="GIG50256.1"/>
    </source>
</evidence>
<protein>
    <recommendedName>
        <fullName evidence="2">HTH marR-type domain-containing protein</fullName>
    </recommendedName>
</protein>
<dbReference type="InterPro" id="IPR000835">
    <property type="entry name" value="HTH_MarR-typ"/>
</dbReference>
<sequence length="189" mass="20402">MASAQPAKNVLVDVWLISTLATPAVEEALAGSPMSADEFAIYGLVVDLAPVTAADLVRATGLPATTVSGILARCERRGELERVANTADRRSALLQLTEQGQAVYRAALPGLLDLLSRLEDATVGGSEGIRPALQVLDDALRTVRGVSARPYQLPPPSQRPTLDYDGPPLTPAQQREVRRYVDWLRHRDQ</sequence>
<dbReference type="PRINTS" id="PR00598">
    <property type="entry name" value="HTHMARR"/>
</dbReference>
<name>A0A919PVX9_9ACTN</name>
<feature type="domain" description="HTH marR-type" evidence="2">
    <location>
        <begin position="1"/>
        <end position="145"/>
    </location>
</feature>
<accession>A0A919PVX9</accession>
<keyword evidence="4" id="KW-1185">Reference proteome</keyword>
<organism evidence="3 4">
    <name type="scientific">Dactylosporangium siamense</name>
    <dbReference type="NCBI Taxonomy" id="685454"/>
    <lineage>
        <taxon>Bacteria</taxon>
        <taxon>Bacillati</taxon>
        <taxon>Actinomycetota</taxon>
        <taxon>Actinomycetes</taxon>
        <taxon>Micromonosporales</taxon>
        <taxon>Micromonosporaceae</taxon>
        <taxon>Dactylosporangium</taxon>
    </lineage>
</organism>
<feature type="region of interest" description="Disordered" evidence="1">
    <location>
        <begin position="147"/>
        <end position="173"/>
    </location>
</feature>
<dbReference type="Pfam" id="PF12802">
    <property type="entry name" value="MarR_2"/>
    <property type="match status" value="1"/>
</dbReference>
<dbReference type="GO" id="GO:0003700">
    <property type="term" value="F:DNA-binding transcription factor activity"/>
    <property type="evidence" value="ECO:0007669"/>
    <property type="project" value="InterPro"/>
</dbReference>
<evidence type="ECO:0000256" key="1">
    <source>
        <dbReference type="SAM" id="MobiDB-lite"/>
    </source>
</evidence>
<evidence type="ECO:0000313" key="4">
    <source>
        <dbReference type="Proteomes" id="UP000660611"/>
    </source>
</evidence>
<dbReference type="GO" id="GO:0006950">
    <property type="term" value="P:response to stress"/>
    <property type="evidence" value="ECO:0007669"/>
    <property type="project" value="TreeGrafter"/>
</dbReference>
<dbReference type="Proteomes" id="UP000660611">
    <property type="component" value="Unassembled WGS sequence"/>
</dbReference>
<dbReference type="InterPro" id="IPR036388">
    <property type="entry name" value="WH-like_DNA-bd_sf"/>
</dbReference>
<gene>
    <name evidence="3" type="ORF">Dsi01nite_082970</name>
</gene>
<dbReference type="Gene3D" id="1.10.10.10">
    <property type="entry name" value="Winged helix-like DNA-binding domain superfamily/Winged helix DNA-binding domain"/>
    <property type="match status" value="1"/>
</dbReference>
<comment type="caution">
    <text evidence="3">The sequence shown here is derived from an EMBL/GenBank/DDBJ whole genome shotgun (WGS) entry which is preliminary data.</text>
</comment>
<dbReference type="InterPro" id="IPR036390">
    <property type="entry name" value="WH_DNA-bd_sf"/>
</dbReference>
<dbReference type="PANTHER" id="PTHR33164:SF95">
    <property type="entry name" value="TRANSCRIPTIONAL REGULATOR"/>
    <property type="match status" value="1"/>
</dbReference>
<dbReference type="RefSeq" id="WP_203851909.1">
    <property type="nucleotide sequence ID" value="NZ_BAAAVW010000027.1"/>
</dbReference>
<reference evidence="3" key="1">
    <citation type="submission" date="2021-01" db="EMBL/GenBank/DDBJ databases">
        <title>Whole genome shotgun sequence of Dactylosporangium siamense NBRC 106093.</title>
        <authorList>
            <person name="Komaki H."/>
            <person name="Tamura T."/>
        </authorList>
    </citation>
    <scope>NUCLEOTIDE SEQUENCE</scope>
    <source>
        <strain evidence="3">NBRC 106093</strain>
    </source>
</reference>
<dbReference type="EMBL" id="BONQ01000129">
    <property type="protein sequence ID" value="GIG50256.1"/>
    <property type="molecule type" value="Genomic_DNA"/>
</dbReference>
<dbReference type="SMART" id="SM00347">
    <property type="entry name" value="HTH_MARR"/>
    <property type="match status" value="1"/>
</dbReference>
<dbReference type="SUPFAM" id="SSF46785">
    <property type="entry name" value="Winged helix' DNA-binding domain"/>
    <property type="match status" value="1"/>
</dbReference>
<dbReference type="InterPro" id="IPR039422">
    <property type="entry name" value="MarR/SlyA-like"/>
</dbReference>